<dbReference type="AlphaFoldDB" id="A0A4Y3WGT5"/>
<organism evidence="1 2">
    <name type="scientific">Nitrobacter winogradskyi</name>
    <name type="common">Nitrobacter agilis</name>
    <dbReference type="NCBI Taxonomy" id="913"/>
    <lineage>
        <taxon>Bacteria</taxon>
        <taxon>Pseudomonadati</taxon>
        <taxon>Pseudomonadota</taxon>
        <taxon>Alphaproteobacteria</taxon>
        <taxon>Hyphomicrobiales</taxon>
        <taxon>Nitrobacteraceae</taxon>
        <taxon>Nitrobacter</taxon>
    </lineage>
</organism>
<evidence type="ECO:0000313" key="2">
    <source>
        <dbReference type="Proteomes" id="UP000318825"/>
    </source>
</evidence>
<protein>
    <submittedName>
        <fullName evidence="1">Uncharacterized protein</fullName>
    </submittedName>
</protein>
<accession>A0A4Y3WGT5</accession>
<gene>
    <name evidence="1" type="ORF">NWI01_23780</name>
</gene>
<name>A0A4Y3WGT5_NITWI</name>
<reference evidence="1 2" key="1">
    <citation type="submission" date="2019-06" db="EMBL/GenBank/DDBJ databases">
        <title>Whole genome shotgun sequence of Nitrobacter winogradskyi NBRC 14297.</title>
        <authorList>
            <person name="Hosoyama A."/>
            <person name="Uohara A."/>
            <person name="Ohji S."/>
            <person name="Ichikawa N."/>
        </authorList>
    </citation>
    <scope>NUCLEOTIDE SEQUENCE [LARGE SCALE GENOMIC DNA]</scope>
    <source>
        <strain evidence="1 2">NBRC 14297</strain>
    </source>
</reference>
<evidence type="ECO:0000313" key="1">
    <source>
        <dbReference type="EMBL" id="GEC16486.1"/>
    </source>
</evidence>
<sequence>MLGHKLKPIGDAARILNIDSSPMSRDIYDATADAHPTAMNLRGMLNCCPLPFLKHYESVRMHVIDPGAYRSAL</sequence>
<comment type="caution">
    <text evidence="1">The sequence shown here is derived from an EMBL/GenBank/DDBJ whole genome shotgun (WGS) entry which is preliminary data.</text>
</comment>
<dbReference type="EMBL" id="BJNF01000067">
    <property type="protein sequence ID" value="GEC16486.1"/>
    <property type="molecule type" value="Genomic_DNA"/>
</dbReference>
<proteinExistence type="predicted"/>
<dbReference type="Proteomes" id="UP000318825">
    <property type="component" value="Unassembled WGS sequence"/>
</dbReference>